<reference evidence="4 5" key="1">
    <citation type="submission" date="2020-08" db="EMBL/GenBank/DDBJ databases">
        <title>Sequencing the genomes of 1000 actinobacteria strains.</title>
        <authorList>
            <person name="Klenk H.-P."/>
        </authorList>
    </citation>
    <scope>NUCLEOTIDE SEQUENCE [LARGE SCALE GENOMIC DNA]</scope>
    <source>
        <strain evidence="4 5">DSM 45584</strain>
    </source>
</reference>
<dbReference type="GO" id="GO:0016491">
    <property type="term" value="F:oxidoreductase activity"/>
    <property type="evidence" value="ECO:0007669"/>
    <property type="project" value="UniProtKB-KW"/>
</dbReference>
<dbReference type="InterPro" id="IPR002347">
    <property type="entry name" value="SDR_fam"/>
</dbReference>
<feature type="compositionally biased region" description="Low complexity" evidence="3">
    <location>
        <begin position="103"/>
        <end position="124"/>
    </location>
</feature>
<dbReference type="PANTHER" id="PTHR45024">
    <property type="entry name" value="DEHYDROGENASES, SHORT CHAIN"/>
    <property type="match status" value="1"/>
</dbReference>
<evidence type="ECO:0000313" key="4">
    <source>
        <dbReference type="EMBL" id="MBB5153636.1"/>
    </source>
</evidence>
<accession>A0A840PZB9</accession>
<dbReference type="PANTHER" id="PTHR45024:SF2">
    <property type="entry name" value="SCP2 DOMAIN-CONTAINING PROTEIN"/>
    <property type="match status" value="1"/>
</dbReference>
<keyword evidence="2" id="KW-0560">Oxidoreductase</keyword>
<organism evidence="4 5">
    <name type="scientific">Saccharopolyspora phatthalungensis</name>
    <dbReference type="NCBI Taxonomy" id="664693"/>
    <lineage>
        <taxon>Bacteria</taxon>
        <taxon>Bacillati</taxon>
        <taxon>Actinomycetota</taxon>
        <taxon>Actinomycetes</taxon>
        <taxon>Pseudonocardiales</taxon>
        <taxon>Pseudonocardiaceae</taxon>
        <taxon>Saccharopolyspora</taxon>
    </lineage>
</organism>
<dbReference type="PRINTS" id="PR00081">
    <property type="entry name" value="GDHRDH"/>
</dbReference>
<evidence type="ECO:0000313" key="5">
    <source>
        <dbReference type="Proteomes" id="UP000584374"/>
    </source>
</evidence>
<dbReference type="Proteomes" id="UP000584374">
    <property type="component" value="Unassembled WGS sequence"/>
</dbReference>
<evidence type="ECO:0000256" key="2">
    <source>
        <dbReference type="ARBA" id="ARBA00023002"/>
    </source>
</evidence>
<dbReference type="InterPro" id="IPR051687">
    <property type="entry name" value="Peroxisomal_Beta-Oxidation"/>
</dbReference>
<dbReference type="InterPro" id="IPR036291">
    <property type="entry name" value="NAD(P)-bd_dom_sf"/>
</dbReference>
<evidence type="ECO:0000256" key="3">
    <source>
        <dbReference type="SAM" id="MobiDB-lite"/>
    </source>
</evidence>
<dbReference type="EMBL" id="JACHIW010000001">
    <property type="protein sequence ID" value="MBB5153636.1"/>
    <property type="molecule type" value="Genomic_DNA"/>
</dbReference>
<gene>
    <name evidence="4" type="ORF">BJ970_001170</name>
</gene>
<name>A0A840PZB9_9PSEU</name>
<dbReference type="AlphaFoldDB" id="A0A840PZB9"/>
<keyword evidence="5" id="KW-1185">Reference proteome</keyword>
<comment type="caution">
    <text evidence="4">The sequence shown here is derived from an EMBL/GenBank/DDBJ whole genome shotgun (WGS) entry which is preliminary data.</text>
</comment>
<protein>
    <submittedName>
        <fullName evidence="4">NAD(P)-dependent dehydrogenase (Short-subunit alcohol dehydrogenase family)</fullName>
    </submittedName>
</protein>
<dbReference type="Pfam" id="PF00106">
    <property type="entry name" value="adh_short"/>
    <property type="match status" value="1"/>
</dbReference>
<sequence>MTIDFAGKVAVVTGAGGGLGRAHALALAARGAKVVVNDMGGSVSGGGGDDGPAARVVAEVERLGGEGLSNRCDVTDVDGVEDMVAQAIERWGRVDILINNAASSGTSRSPRSNSTTSGRWSTCT</sequence>
<evidence type="ECO:0000256" key="1">
    <source>
        <dbReference type="ARBA" id="ARBA00006484"/>
    </source>
</evidence>
<proteinExistence type="inferred from homology"/>
<feature type="region of interest" description="Disordered" evidence="3">
    <location>
        <begin position="102"/>
        <end position="124"/>
    </location>
</feature>
<comment type="similarity">
    <text evidence="1">Belongs to the short-chain dehydrogenases/reductases (SDR) family.</text>
</comment>
<dbReference type="SUPFAM" id="SSF51735">
    <property type="entry name" value="NAD(P)-binding Rossmann-fold domains"/>
    <property type="match status" value="1"/>
</dbReference>
<dbReference type="Gene3D" id="3.40.50.720">
    <property type="entry name" value="NAD(P)-binding Rossmann-like Domain"/>
    <property type="match status" value="1"/>
</dbReference>